<proteinExistence type="inferred from homology"/>
<dbReference type="CDD" id="cd03019">
    <property type="entry name" value="DsbA_DsbA"/>
    <property type="match status" value="1"/>
</dbReference>
<accession>A0A919BNN2</accession>
<evidence type="ECO:0000256" key="5">
    <source>
        <dbReference type="PIRNR" id="PIRNR001488"/>
    </source>
</evidence>
<dbReference type="InterPro" id="IPR001853">
    <property type="entry name" value="DSBA-like_thioredoxin_dom"/>
</dbReference>
<evidence type="ECO:0000256" key="6">
    <source>
        <dbReference type="PIRSR" id="PIRSR001488-1"/>
    </source>
</evidence>
<feature type="chain" id="PRO_5037024794" description="Thiol:disulfide interchange protein" evidence="7">
    <location>
        <begin position="20"/>
        <end position="210"/>
    </location>
</feature>
<dbReference type="PANTHER" id="PTHR35891">
    <property type="entry name" value="THIOL:DISULFIDE INTERCHANGE PROTEIN DSBA"/>
    <property type="match status" value="1"/>
</dbReference>
<dbReference type="Gene3D" id="3.40.30.10">
    <property type="entry name" value="Glutaredoxin"/>
    <property type="match status" value="1"/>
</dbReference>
<dbReference type="Proteomes" id="UP000623842">
    <property type="component" value="Unassembled WGS sequence"/>
</dbReference>
<feature type="signal peptide" evidence="7">
    <location>
        <begin position="1"/>
        <end position="19"/>
    </location>
</feature>
<keyword evidence="10" id="KW-1185">Reference proteome</keyword>
<dbReference type="GO" id="GO:0042597">
    <property type="term" value="C:periplasmic space"/>
    <property type="evidence" value="ECO:0007669"/>
    <property type="project" value="UniProtKB-SubCell"/>
</dbReference>
<comment type="similarity">
    <text evidence="1">Belongs to the thioredoxin family. DsbA subfamily.</text>
</comment>
<sequence length="210" mass="23631">MRTVISFLILLLTLGTASANDYQEGEHYKKITPLPVNGPEVREFFSFYCGHCYRFEFMVKSIKENLPEGAAFVKNHVNFLGGASKKMQGLMTKALVVAEKMEGTDANIAAIFKYIHVHRAVPTSEKDIRNVFVLNGADGAKFDALMASEEVQQLADTMHEYQNTLASKGELKSVPSVVVNGKYMIDVKHLDKDNFQQDYNNLVKYLLELK</sequence>
<dbReference type="AlphaFoldDB" id="A0A919BNN2"/>
<protein>
    <recommendedName>
        <fullName evidence="5">Thiol:disulfide interchange protein</fullName>
    </recommendedName>
</protein>
<evidence type="ECO:0000256" key="1">
    <source>
        <dbReference type="ARBA" id="ARBA00005791"/>
    </source>
</evidence>
<gene>
    <name evidence="9" type="primary">dsbA</name>
    <name evidence="9" type="ORF">GCM10017161_30090</name>
</gene>
<dbReference type="EMBL" id="BNCK01000007">
    <property type="protein sequence ID" value="GHF99592.1"/>
    <property type="molecule type" value="Genomic_DNA"/>
</dbReference>
<reference evidence="9" key="1">
    <citation type="journal article" date="2014" name="Int. J. Syst. Evol. Microbiol.">
        <title>Complete genome sequence of Corynebacterium casei LMG S-19264T (=DSM 44701T), isolated from a smear-ripened cheese.</title>
        <authorList>
            <consortium name="US DOE Joint Genome Institute (JGI-PGF)"/>
            <person name="Walter F."/>
            <person name="Albersmeier A."/>
            <person name="Kalinowski J."/>
            <person name="Ruckert C."/>
        </authorList>
    </citation>
    <scope>NUCLEOTIDE SEQUENCE</scope>
    <source>
        <strain evidence="9">KCTC 42731</strain>
    </source>
</reference>
<feature type="disulfide bond" description="Redox-active" evidence="6">
    <location>
        <begin position="49"/>
        <end position="52"/>
    </location>
</feature>
<evidence type="ECO:0000256" key="4">
    <source>
        <dbReference type="ARBA" id="ARBA00023284"/>
    </source>
</evidence>
<reference evidence="9" key="2">
    <citation type="submission" date="2020-09" db="EMBL/GenBank/DDBJ databases">
        <authorList>
            <person name="Sun Q."/>
            <person name="Kim S."/>
        </authorList>
    </citation>
    <scope>NUCLEOTIDE SEQUENCE</scope>
    <source>
        <strain evidence="9">KCTC 42731</strain>
    </source>
</reference>
<dbReference type="Pfam" id="PF01323">
    <property type="entry name" value="DSBA"/>
    <property type="match status" value="1"/>
</dbReference>
<keyword evidence="2 7" id="KW-0732">Signal</keyword>
<evidence type="ECO:0000313" key="10">
    <source>
        <dbReference type="Proteomes" id="UP000623842"/>
    </source>
</evidence>
<dbReference type="PANTHER" id="PTHR35891:SF2">
    <property type="entry name" value="THIOL:DISULFIDE INTERCHANGE PROTEIN DSBA"/>
    <property type="match status" value="1"/>
</dbReference>
<dbReference type="InterPro" id="IPR023205">
    <property type="entry name" value="DsbA/DsbL"/>
</dbReference>
<dbReference type="SUPFAM" id="SSF52833">
    <property type="entry name" value="Thioredoxin-like"/>
    <property type="match status" value="1"/>
</dbReference>
<evidence type="ECO:0000313" key="9">
    <source>
        <dbReference type="EMBL" id="GHF99592.1"/>
    </source>
</evidence>
<feature type="domain" description="DSBA-like thioredoxin" evidence="8">
    <location>
        <begin position="41"/>
        <end position="190"/>
    </location>
</feature>
<keyword evidence="5" id="KW-0574">Periplasm</keyword>
<comment type="subcellular location">
    <subcellularLocation>
        <location evidence="5">Periplasm</location>
    </subcellularLocation>
</comment>
<dbReference type="RefSeq" id="WP_189772240.1">
    <property type="nucleotide sequence ID" value="NZ_BNCK01000007.1"/>
</dbReference>
<evidence type="ECO:0000259" key="8">
    <source>
        <dbReference type="Pfam" id="PF01323"/>
    </source>
</evidence>
<evidence type="ECO:0000256" key="2">
    <source>
        <dbReference type="ARBA" id="ARBA00022729"/>
    </source>
</evidence>
<dbReference type="InterPro" id="IPR036249">
    <property type="entry name" value="Thioredoxin-like_sf"/>
</dbReference>
<dbReference type="InterPro" id="IPR050824">
    <property type="entry name" value="Thiol_disulfide_DsbA"/>
</dbReference>
<keyword evidence="3 5" id="KW-1015">Disulfide bond</keyword>
<comment type="caution">
    <text evidence="9">The sequence shown here is derived from an EMBL/GenBank/DDBJ whole genome shotgun (WGS) entry which is preliminary data.</text>
</comment>
<name>A0A919BNN2_9GAMM</name>
<evidence type="ECO:0000256" key="3">
    <source>
        <dbReference type="ARBA" id="ARBA00023157"/>
    </source>
</evidence>
<dbReference type="GO" id="GO:0016491">
    <property type="term" value="F:oxidoreductase activity"/>
    <property type="evidence" value="ECO:0007669"/>
    <property type="project" value="InterPro"/>
</dbReference>
<keyword evidence="4" id="KW-0676">Redox-active center</keyword>
<dbReference type="PIRSF" id="PIRSF001488">
    <property type="entry name" value="Tdi_protein"/>
    <property type="match status" value="1"/>
</dbReference>
<evidence type="ECO:0000256" key="7">
    <source>
        <dbReference type="SAM" id="SignalP"/>
    </source>
</evidence>
<organism evidence="9 10">
    <name type="scientific">Thalassotalea marina</name>
    <dbReference type="NCBI Taxonomy" id="1673741"/>
    <lineage>
        <taxon>Bacteria</taxon>
        <taxon>Pseudomonadati</taxon>
        <taxon>Pseudomonadota</taxon>
        <taxon>Gammaproteobacteria</taxon>
        <taxon>Alteromonadales</taxon>
        <taxon>Colwelliaceae</taxon>
        <taxon>Thalassotalea</taxon>
    </lineage>
</organism>